<keyword evidence="2" id="KW-1133">Transmembrane helix</keyword>
<keyword evidence="2" id="KW-0472">Membrane</keyword>
<protein>
    <recommendedName>
        <fullName evidence="3">PPM-type phosphatase domain-containing protein</fullName>
    </recommendedName>
</protein>
<dbReference type="AlphaFoldDB" id="A0A0F9BIE9"/>
<feature type="domain" description="PPM-type phosphatase" evidence="3">
    <location>
        <begin position="175"/>
        <end position="387"/>
    </location>
</feature>
<evidence type="ECO:0000256" key="1">
    <source>
        <dbReference type="ARBA" id="ARBA00022801"/>
    </source>
</evidence>
<keyword evidence="2" id="KW-0812">Transmembrane</keyword>
<dbReference type="PANTHER" id="PTHR43156">
    <property type="entry name" value="STAGE II SPORULATION PROTEIN E-RELATED"/>
    <property type="match status" value="1"/>
</dbReference>
<feature type="transmembrane region" description="Helical" evidence="2">
    <location>
        <begin position="80"/>
        <end position="108"/>
    </location>
</feature>
<dbReference type="Pfam" id="PF07228">
    <property type="entry name" value="SpoIIE"/>
    <property type="match status" value="1"/>
</dbReference>
<name>A0A0F9BIE9_9ZZZZ</name>
<keyword evidence="1" id="KW-0378">Hydrolase</keyword>
<dbReference type="GO" id="GO:0016791">
    <property type="term" value="F:phosphatase activity"/>
    <property type="evidence" value="ECO:0007669"/>
    <property type="project" value="TreeGrafter"/>
</dbReference>
<comment type="caution">
    <text evidence="4">The sequence shown here is derived from an EMBL/GenBank/DDBJ whole genome shotgun (WGS) entry which is preliminary data.</text>
</comment>
<accession>A0A0F9BIE9</accession>
<reference evidence="4" key="1">
    <citation type="journal article" date="2015" name="Nature">
        <title>Complex archaea that bridge the gap between prokaryotes and eukaryotes.</title>
        <authorList>
            <person name="Spang A."/>
            <person name="Saw J.H."/>
            <person name="Jorgensen S.L."/>
            <person name="Zaremba-Niedzwiedzka K."/>
            <person name="Martijn J."/>
            <person name="Lind A.E."/>
            <person name="van Eijk R."/>
            <person name="Schleper C."/>
            <person name="Guy L."/>
            <person name="Ettema T.J."/>
        </authorList>
    </citation>
    <scope>NUCLEOTIDE SEQUENCE</scope>
</reference>
<evidence type="ECO:0000259" key="3">
    <source>
        <dbReference type="SMART" id="SM00331"/>
    </source>
</evidence>
<organism evidence="4">
    <name type="scientific">marine sediment metagenome</name>
    <dbReference type="NCBI Taxonomy" id="412755"/>
    <lineage>
        <taxon>unclassified sequences</taxon>
        <taxon>metagenomes</taxon>
        <taxon>ecological metagenomes</taxon>
    </lineage>
</organism>
<dbReference type="SMART" id="SM00331">
    <property type="entry name" value="PP2C_SIG"/>
    <property type="match status" value="1"/>
</dbReference>
<evidence type="ECO:0000256" key="2">
    <source>
        <dbReference type="SAM" id="Phobius"/>
    </source>
</evidence>
<gene>
    <name evidence="4" type="ORF">LCGC14_2443630</name>
</gene>
<dbReference type="Gene3D" id="3.60.40.10">
    <property type="entry name" value="PPM-type phosphatase domain"/>
    <property type="match status" value="1"/>
</dbReference>
<feature type="transmembrane region" description="Helical" evidence="2">
    <location>
        <begin position="114"/>
        <end position="136"/>
    </location>
</feature>
<evidence type="ECO:0000313" key="4">
    <source>
        <dbReference type="EMBL" id="KKL21620.1"/>
    </source>
</evidence>
<dbReference type="PANTHER" id="PTHR43156:SF2">
    <property type="entry name" value="STAGE II SPORULATION PROTEIN E"/>
    <property type="match status" value="1"/>
</dbReference>
<dbReference type="InterPro" id="IPR036457">
    <property type="entry name" value="PPM-type-like_dom_sf"/>
</dbReference>
<dbReference type="InterPro" id="IPR052016">
    <property type="entry name" value="Bact_Sigma-Reg"/>
</dbReference>
<dbReference type="EMBL" id="LAZR01037661">
    <property type="protein sequence ID" value="KKL21620.1"/>
    <property type="molecule type" value="Genomic_DNA"/>
</dbReference>
<sequence>MSKYKVPSVLMCSLFFLKNGDNYIESKINSREGGREYSIMKNSNLLKFTALFVFILATGLTDSFVGNATVALFPAYMVTVILAVFYLGIVAGLVSAVFAFLVMLLVGIQTDTAPTAFLMISVFSYFALLVAAVMFIDKYRSRASQLAEIVRKKDYDKVLAKEVHQSVFVPTPAENRFLSIGNKMIFTKELAGDYFYLSDLGEKVFYVIADISGKSVASALFTVILHENIITSLETSESLSEIIQNINSKIYLSLPEDMYITMFCCLIEPDSIKYVNAAHEPPLVFSQEQKKTYLLQNSDSLPVGISPFLELEENQLEFDSNDIFLAVSDGVTESDLFRENPYEKLTTLLHQTSDASAQRIADDIYYKAATDNPDFPLDDTIITCIKRKRKSDESD</sequence>
<feature type="transmembrane region" description="Helical" evidence="2">
    <location>
        <begin position="50"/>
        <end position="73"/>
    </location>
</feature>
<dbReference type="InterPro" id="IPR001932">
    <property type="entry name" value="PPM-type_phosphatase-like_dom"/>
</dbReference>
<proteinExistence type="predicted"/>
<dbReference type="SUPFAM" id="SSF81606">
    <property type="entry name" value="PP2C-like"/>
    <property type="match status" value="1"/>
</dbReference>